<dbReference type="PANTHER" id="PTHR11206">
    <property type="entry name" value="MULTIDRUG RESISTANCE PROTEIN"/>
    <property type="match status" value="1"/>
</dbReference>
<organism evidence="8 9">
    <name type="scientific">Botryobasidium botryosum (strain FD-172 SS1)</name>
    <dbReference type="NCBI Taxonomy" id="930990"/>
    <lineage>
        <taxon>Eukaryota</taxon>
        <taxon>Fungi</taxon>
        <taxon>Dikarya</taxon>
        <taxon>Basidiomycota</taxon>
        <taxon>Agaricomycotina</taxon>
        <taxon>Agaricomycetes</taxon>
        <taxon>Cantharellales</taxon>
        <taxon>Botryobasidiaceae</taxon>
        <taxon>Botryobasidium</taxon>
    </lineage>
</organism>
<feature type="transmembrane region" description="Helical" evidence="7">
    <location>
        <begin position="375"/>
        <end position="394"/>
    </location>
</feature>
<feature type="transmembrane region" description="Helical" evidence="7">
    <location>
        <begin position="150"/>
        <end position="169"/>
    </location>
</feature>
<dbReference type="NCBIfam" id="TIGR00797">
    <property type="entry name" value="matE"/>
    <property type="match status" value="1"/>
</dbReference>
<feature type="transmembrane region" description="Helical" evidence="7">
    <location>
        <begin position="218"/>
        <end position="240"/>
    </location>
</feature>
<dbReference type="GO" id="GO:0042910">
    <property type="term" value="F:xenobiotic transmembrane transporter activity"/>
    <property type="evidence" value="ECO:0007669"/>
    <property type="project" value="InterPro"/>
</dbReference>
<evidence type="ECO:0000313" key="8">
    <source>
        <dbReference type="EMBL" id="KDQ10326.1"/>
    </source>
</evidence>
<sequence>MSLPSDPPHRPIVYPQYGARSDARRASFAERPRPAHHKAGQPETEPLLPPLPPASQGRDTTSWRAWWEEACTIASYTVPIFGTGFLEFSLVIATVISIGHLSTTDLAASTLASLTASISGYSLVQGLVSALDSLLPQAWTSGNPQLVGLWSQRMMVVASIAIIPMLSVWQNGEYILLKLGQEPEVARLAGLYLKWSSLELHAYAFNNISRRYYQSIGLAHVPSMIIMVVAPINVVLQYLLVWGPAPIGLGFIGAPIATAISMNLISILSLSYGVFFAPRTAWSPISSNSFKGLGVLVRLGLAGIGQTASEWWSWEIIGLASSFLGPIALASQSVLVVTASTAWQIHNSLSIATSIRIGNLVGAGDSARAGLASRVAFLCGSVLVAITSTIFLVFRNSWALLFNNDVDVVKAVSHIMPLLALFQIFESINSISGGVLRAQGKQFIGAMLNVTAYYVLGIPLGLLLAFRFGMDLHGLWIGGTAALAYAGCVGVWLVMRTDWELEVVRAHERIKVEGKIDDAGEGERVV</sequence>
<dbReference type="InterPro" id="IPR045069">
    <property type="entry name" value="MATE_euk"/>
</dbReference>
<dbReference type="EMBL" id="KL198069">
    <property type="protein sequence ID" value="KDQ10326.1"/>
    <property type="molecule type" value="Genomic_DNA"/>
</dbReference>
<name>A0A067MFL0_BOTB1</name>
<accession>A0A067MFL0</accession>
<proteinExistence type="inferred from homology"/>
<dbReference type="HOGENOM" id="CLU_012893_1_2_1"/>
<dbReference type="AlphaFoldDB" id="A0A067MFL0"/>
<feature type="region of interest" description="Disordered" evidence="6">
    <location>
        <begin position="1"/>
        <end position="59"/>
    </location>
</feature>
<dbReference type="STRING" id="930990.A0A067MFL0"/>
<evidence type="ECO:0000256" key="5">
    <source>
        <dbReference type="ARBA" id="ARBA00023136"/>
    </source>
</evidence>
<dbReference type="Proteomes" id="UP000027195">
    <property type="component" value="Unassembled WGS sequence"/>
</dbReference>
<feature type="transmembrane region" description="Helical" evidence="7">
    <location>
        <begin position="443"/>
        <end position="468"/>
    </location>
</feature>
<evidence type="ECO:0000256" key="1">
    <source>
        <dbReference type="ARBA" id="ARBA00004141"/>
    </source>
</evidence>
<evidence type="ECO:0000256" key="3">
    <source>
        <dbReference type="ARBA" id="ARBA00022692"/>
    </source>
</evidence>
<dbReference type="GO" id="GO:0015297">
    <property type="term" value="F:antiporter activity"/>
    <property type="evidence" value="ECO:0007669"/>
    <property type="project" value="InterPro"/>
</dbReference>
<evidence type="ECO:0000256" key="2">
    <source>
        <dbReference type="ARBA" id="ARBA00010199"/>
    </source>
</evidence>
<dbReference type="Pfam" id="PF01554">
    <property type="entry name" value="MatE"/>
    <property type="match status" value="2"/>
</dbReference>
<protein>
    <recommendedName>
        <fullName evidence="10">MATE efflux family protein</fullName>
    </recommendedName>
</protein>
<evidence type="ECO:0000256" key="6">
    <source>
        <dbReference type="SAM" id="MobiDB-lite"/>
    </source>
</evidence>
<evidence type="ECO:0000256" key="7">
    <source>
        <dbReference type="SAM" id="Phobius"/>
    </source>
</evidence>
<feature type="transmembrane region" description="Helical" evidence="7">
    <location>
        <begin position="73"/>
        <end position="99"/>
    </location>
</feature>
<feature type="transmembrane region" description="Helical" evidence="7">
    <location>
        <begin position="111"/>
        <end position="130"/>
    </location>
</feature>
<keyword evidence="4 7" id="KW-1133">Transmembrane helix</keyword>
<dbReference type="CDD" id="cd13132">
    <property type="entry name" value="MATE_eukaryotic"/>
    <property type="match status" value="1"/>
</dbReference>
<dbReference type="FunCoup" id="A0A067MFL0">
    <property type="interactions" value="125"/>
</dbReference>
<comment type="subcellular location">
    <subcellularLocation>
        <location evidence="1">Membrane</location>
        <topology evidence="1">Multi-pass membrane protein</topology>
    </subcellularLocation>
</comment>
<dbReference type="OrthoDB" id="2126698at2759"/>
<keyword evidence="5 7" id="KW-0472">Membrane</keyword>
<gene>
    <name evidence="8" type="ORF">BOTBODRAFT_36427</name>
</gene>
<feature type="transmembrane region" description="Helical" evidence="7">
    <location>
        <begin position="414"/>
        <end position="436"/>
    </location>
</feature>
<reference evidence="9" key="1">
    <citation type="journal article" date="2014" name="Proc. Natl. Acad. Sci. U.S.A.">
        <title>Extensive sampling of basidiomycete genomes demonstrates inadequacy of the white-rot/brown-rot paradigm for wood decay fungi.</title>
        <authorList>
            <person name="Riley R."/>
            <person name="Salamov A.A."/>
            <person name="Brown D.W."/>
            <person name="Nagy L.G."/>
            <person name="Floudas D."/>
            <person name="Held B.W."/>
            <person name="Levasseur A."/>
            <person name="Lombard V."/>
            <person name="Morin E."/>
            <person name="Otillar R."/>
            <person name="Lindquist E.A."/>
            <person name="Sun H."/>
            <person name="LaButti K.M."/>
            <person name="Schmutz J."/>
            <person name="Jabbour D."/>
            <person name="Luo H."/>
            <person name="Baker S.E."/>
            <person name="Pisabarro A.G."/>
            <person name="Walton J.D."/>
            <person name="Blanchette R.A."/>
            <person name="Henrissat B."/>
            <person name="Martin F."/>
            <person name="Cullen D."/>
            <person name="Hibbett D.S."/>
            <person name="Grigoriev I.V."/>
        </authorList>
    </citation>
    <scope>NUCLEOTIDE SEQUENCE [LARGE SCALE GENOMIC DNA]</scope>
    <source>
        <strain evidence="9">FD-172 SS1</strain>
    </source>
</reference>
<evidence type="ECO:0000256" key="4">
    <source>
        <dbReference type="ARBA" id="ARBA00022989"/>
    </source>
</evidence>
<feature type="compositionally biased region" description="Basic and acidic residues" evidence="6">
    <location>
        <begin position="21"/>
        <end position="33"/>
    </location>
</feature>
<feature type="transmembrane region" description="Helical" evidence="7">
    <location>
        <begin position="474"/>
        <end position="495"/>
    </location>
</feature>
<dbReference type="GO" id="GO:0016020">
    <property type="term" value="C:membrane"/>
    <property type="evidence" value="ECO:0007669"/>
    <property type="project" value="UniProtKB-SubCell"/>
</dbReference>
<feature type="transmembrane region" description="Helical" evidence="7">
    <location>
        <begin position="252"/>
        <end position="277"/>
    </location>
</feature>
<evidence type="ECO:0008006" key="10">
    <source>
        <dbReference type="Google" id="ProtNLM"/>
    </source>
</evidence>
<dbReference type="GO" id="GO:1990961">
    <property type="term" value="P:xenobiotic detoxification by transmembrane export across the plasma membrane"/>
    <property type="evidence" value="ECO:0007669"/>
    <property type="project" value="InterPro"/>
</dbReference>
<dbReference type="InParanoid" id="A0A067MFL0"/>
<keyword evidence="9" id="KW-1185">Reference proteome</keyword>
<keyword evidence="3 7" id="KW-0812">Transmembrane</keyword>
<dbReference type="InterPro" id="IPR002528">
    <property type="entry name" value="MATE_fam"/>
</dbReference>
<evidence type="ECO:0000313" key="9">
    <source>
        <dbReference type="Proteomes" id="UP000027195"/>
    </source>
</evidence>
<comment type="similarity">
    <text evidence="2">Belongs to the multi antimicrobial extrusion (MATE) (TC 2.A.66.1) family.</text>
</comment>